<dbReference type="Proteomes" id="UP000054498">
    <property type="component" value="Unassembled WGS sequence"/>
</dbReference>
<organism evidence="2 3">
    <name type="scientific">Monoraphidium neglectum</name>
    <dbReference type="NCBI Taxonomy" id="145388"/>
    <lineage>
        <taxon>Eukaryota</taxon>
        <taxon>Viridiplantae</taxon>
        <taxon>Chlorophyta</taxon>
        <taxon>core chlorophytes</taxon>
        <taxon>Chlorophyceae</taxon>
        <taxon>CS clade</taxon>
        <taxon>Sphaeropleales</taxon>
        <taxon>Selenastraceae</taxon>
        <taxon>Monoraphidium</taxon>
    </lineage>
</organism>
<dbReference type="GeneID" id="25727051"/>
<reference evidence="2 3" key="1">
    <citation type="journal article" date="2013" name="BMC Genomics">
        <title>Reconstruction of the lipid metabolism for the microalga Monoraphidium neglectum from its genome sequence reveals characteristics suitable for biofuel production.</title>
        <authorList>
            <person name="Bogen C."/>
            <person name="Al-Dilaimi A."/>
            <person name="Albersmeier A."/>
            <person name="Wichmann J."/>
            <person name="Grundmann M."/>
            <person name="Rupp O."/>
            <person name="Lauersen K.J."/>
            <person name="Blifernez-Klassen O."/>
            <person name="Kalinowski J."/>
            <person name="Goesmann A."/>
            <person name="Mussgnug J.H."/>
            <person name="Kruse O."/>
        </authorList>
    </citation>
    <scope>NUCLEOTIDE SEQUENCE [LARGE SCALE GENOMIC DNA]</scope>
    <source>
        <strain evidence="2 3">SAG 48.87</strain>
    </source>
</reference>
<feature type="region of interest" description="Disordered" evidence="1">
    <location>
        <begin position="310"/>
        <end position="376"/>
    </location>
</feature>
<feature type="compositionally biased region" description="Low complexity" evidence="1">
    <location>
        <begin position="14"/>
        <end position="31"/>
    </location>
</feature>
<dbReference type="RefSeq" id="XP_013906041.1">
    <property type="nucleotide sequence ID" value="XM_014050587.1"/>
</dbReference>
<dbReference type="OrthoDB" id="10692615at2759"/>
<protein>
    <submittedName>
        <fullName evidence="2">Uncharacterized protein</fullName>
    </submittedName>
</protein>
<feature type="region of interest" description="Disordered" evidence="1">
    <location>
        <begin position="14"/>
        <end position="42"/>
    </location>
</feature>
<feature type="compositionally biased region" description="Polar residues" evidence="1">
    <location>
        <begin position="126"/>
        <end position="146"/>
    </location>
</feature>
<feature type="compositionally biased region" description="Low complexity" evidence="1">
    <location>
        <begin position="181"/>
        <end position="193"/>
    </location>
</feature>
<evidence type="ECO:0000313" key="2">
    <source>
        <dbReference type="EMBL" id="KIZ07022.1"/>
    </source>
</evidence>
<name>A0A0D2N3U0_9CHLO</name>
<sequence>MAAAAQALALSRALSAPRGQAAADGAEDGAATPQTEGTGALRLNTWEDVDELLAARAAAGGTASTPSSACSGEGGAPANCAGSRGGAAAAAAQQEAAAEALALGTGVALLSATPQLRLPCDGVPEETSSTSQIVGQDPTASLQSHGGTAAALASTGQGAVAASADSPWPQPGLHGGGPAGAGAALQPQQARAQEAGTPPGPVLTASDELCEFGSPTVKAVREAARGFAPPPLPQEPVAAADCAIGAGAPPAAHLLPGAARPLGCGARSCMALAAPTDASAVPATVARYAGEAAAAAALLQPTEDPETWLAPPTQDGAQGAAWGGTVPAAYSGSSGPGGAPGSGLRRSGGSAGEPQTAARLGGTRPIASGDAHDERRGADEPIAAAAAWAGHGGGSGADASSHSSGLQAAIRQWLAEQPHPNQQQPPPELQQTQELPPPLACPGRALGLVNPSSRLQPPRYHAEAPGLGAAPCGAITGCWNGSQDEQQQQQQQQQQRAAAEEWERVDLASLSLAELQDVLVRGSLALTRTPAPAGGAGFVQGQQARGSFAFAAAAAGSGTRAGWGSNAGVEVDAPECWARGSSLRGGG</sequence>
<dbReference type="AlphaFoldDB" id="A0A0D2N3U0"/>
<accession>A0A0D2N3U0</accession>
<feature type="region of interest" description="Disordered" evidence="1">
    <location>
        <begin position="418"/>
        <end position="456"/>
    </location>
</feature>
<dbReference type="EMBL" id="KK100304">
    <property type="protein sequence ID" value="KIZ07022.1"/>
    <property type="molecule type" value="Genomic_DNA"/>
</dbReference>
<feature type="region of interest" description="Disordered" evidence="1">
    <location>
        <begin position="62"/>
        <end position="83"/>
    </location>
</feature>
<feature type="compositionally biased region" description="Low complexity" evidence="1">
    <location>
        <begin position="62"/>
        <end position="71"/>
    </location>
</feature>
<evidence type="ECO:0000313" key="3">
    <source>
        <dbReference type="Proteomes" id="UP000054498"/>
    </source>
</evidence>
<evidence type="ECO:0000256" key="1">
    <source>
        <dbReference type="SAM" id="MobiDB-lite"/>
    </source>
</evidence>
<gene>
    <name evidence="2" type="ORF">MNEG_0933</name>
</gene>
<feature type="region of interest" description="Disordered" evidence="1">
    <location>
        <begin position="120"/>
        <end position="202"/>
    </location>
</feature>
<keyword evidence="3" id="KW-1185">Reference proteome</keyword>
<proteinExistence type="predicted"/>
<feature type="region of interest" description="Disordered" evidence="1">
    <location>
        <begin position="388"/>
        <end position="407"/>
    </location>
</feature>
<dbReference type="KEGG" id="mng:MNEG_0933"/>